<organism evidence="2 3">
    <name type="scientific">Litoribrevibacter albus</name>
    <dbReference type="NCBI Taxonomy" id="1473156"/>
    <lineage>
        <taxon>Bacteria</taxon>
        <taxon>Pseudomonadati</taxon>
        <taxon>Pseudomonadota</taxon>
        <taxon>Gammaproteobacteria</taxon>
        <taxon>Oceanospirillales</taxon>
        <taxon>Oceanospirillaceae</taxon>
        <taxon>Litoribrevibacter</taxon>
    </lineage>
</organism>
<evidence type="ECO:0000313" key="2">
    <source>
        <dbReference type="EMBL" id="GLQ31894.1"/>
    </source>
</evidence>
<keyword evidence="3" id="KW-1185">Reference proteome</keyword>
<comment type="caution">
    <text evidence="2">The sequence shown here is derived from an EMBL/GenBank/DDBJ whole genome shotgun (WGS) entry which is preliminary data.</text>
</comment>
<protein>
    <submittedName>
        <fullName evidence="2">Uncharacterized protein</fullName>
    </submittedName>
</protein>
<accession>A0AA37SBV5</accession>
<dbReference type="EMBL" id="BSNM01000014">
    <property type="protein sequence ID" value="GLQ31894.1"/>
    <property type="molecule type" value="Genomic_DNA"/>
</dbReference>
<proteinExistence type="predicted"/>
<reference evidence="2" key="1">
    <citation type="journal article" date="2014" name="Int. J. Syst. Evol. Microbiol.">
        <title>Complete genome sequence of Corynebacterium casei LMG S-19264T (=DSM 44701T), isolated from a smear-ripened cheese.</title>
        <authorList>
            <consortium name="US DOE Joint Genome Institute (JGI-PGF)"/>
            <person name="Walter F."/>
            <person name="Albersmeier A."/>
            <person name="Kalinowski J."/>
            <person name="Ruckert C."/>
        </authorList>
    </citation>
    <scope>NUCLEOTIDE SEQUENCE</scope>
    <source>
        <strain evidence="2">NBRC 110071</strain>
    </source>
</reference>
<reference evidence="2" key="2">
    <citation type="submission" date="2023-01" db="EMBL/GenBank/DDBJ databases">
        <title>Draft genome sequence of Litoribrevibacter albus strain NBRC 110071.</title>
        <authorList>
            <person name="Sun Q."/>
            <person name="Mori K."/>
        </authorList>
    </citation>
    <scope>NUCLEOTIDE SEQUENCE</scope>
    <source>
        <strain evidence="2">NBRC 110071</strain>
    </source>
</reference>
<feature type="transmembrane region" description="Helical" evidence="1">
    <location>
        <begin position="55"/>
        <end position="76"/>
    </location>
</feature>
<evidence type="ECO:0000313" key="3">
    <source>
        <dbReference type="Proteomes" id="UP001161389"/>
    </source>
</evidence>
<name>A0AA37SBV5_9GAMM</name>
<dbReference type="RefSeq" id="WP_284381673.1">
    <property type="nucleotide sequence ID" value="NZ_BSNM01000014.1"/>
</dbReference>
<keyword evidence="1" id="KW-0812">Transmembrane</keyword>
<sequence length="464" mass="52196">MIGIVFLVSLLLFLTVVLCQWSISSRSKGEGWLLNWFPPCALYYAYKHRKEHKFLFVFQLSFLVATFLSCGAWFIVGSTLPSMYHSEQSSESWKTVLEEQTLYLVQTDQLISVQEWQIQHKDLNPNVGTEKVQLSQPKVLHSYQDSATKEFVVEDLSIQTLVLSQQGLSLDLELKGDEVSYHFIADLQNPLNQTLQEFTKADARKVISSSWPETSTELSFKVGLVRAISERQYIAGIQLFDESKLVKEITVSIDIRNGETLLNHRSLIVLRKFLSDYRHQKQEVNATKRITLAEFRQTLEVYQQQALVVTKVDGTTQRGEFLSLEERVINIRKPLGAGTVDVQIPLDLIASLQFEDVEVMLSESISVSADASMLEPESMAPPNGVNVASPENITNETSAQTESLDDPYLALVGRNVLVTKANGQERTGKLIKVTPTKSITIQLQNGGVEIQIPQSEISELKVTK</sequence>
<keyword evidence="1" id="KW-0472">Membrane</keyword>
<evidence type="ECO:0000256" key="1">
    <source>
        <dbReference type="SAM" id="Phobius"/>
    </source>
</evidence>
<keyword evidence="1" id="KW-1133">Transmembrane helix</keyword>
<dbReference type="AlphaFoldDB" id="A0AA37SBV5"/>
<dbReference type="Proteomes" id="UP001161389">
    <property type="component" value="Unassembled WGS sequence"/>
</dbReference>
<gene>
    <name evidence="2" type="ORF">GCM10007876_23730</name>
</gene>